<evidence type="ECO:0000313" key="2">
    <source>
        <dbReference type="EMBL" id="MBI3540448.1"/>
    </source>
</evidence>
<dbReference type="PANTHER" id="PTHR47957">
    <property type="entry name" value="ATP-DEPENDENT HELICASE HRQ1"/>
    <property type="match status" value="1"/>
</dbReference>
<accession>A0A9D6L7P5</accession>
<feature type="region of interest" description="Disordered" evidence="1">
    <location>
        <begin position="1"/>
        <end position="30"/>
    </location>
</feature>
<protein>
    <recommendedName>
        <fullName evidence="4">DEAD/DEAH box helicase</fullName>
    </recommendedName>
</protein>
<sequence length="120" mass="12869">MRADPTRFLGEVGDDRPDASSRDFGRVSGPGGARLAEWLAEYARRPEHRGALAHWHTIPARAARHADLDPPLAPPLAEALAARGIARLYTHQAEAIASLRAGRDVVVVTGTASGKSLCYH</sequence>
<dbReference type="EMBL" id="JACQAY010000306">
    <property type="protein sequence ID" value="MBI3540448.1"/>
    <property type="molecule type" value="Genomic_DNA"/>
</dbReference>
<feature type="non-terminal residue" evidence="2">
    <location>
        <position position="120"/>
    </location>
</feature>
<dbReference type="GO" id="GO:0036297">
    <property type="term" value="P:interstrand cross-link repair"/>
    <property type="evidence" value="ECO:0007669"/>
    <property type="project" value="TreeGrafter"/>
</dbReference>
<name>A0A9D6L7P5_UNCEI</name>
<evidence type="ECO:0008006" key="4">
    <source>
        <dbReference type="Google" id="ProtNLM"/>
    </source>
</evidence>
<dbReference type="GO" id="GO:0043138">
    <property type="term" value="F:3'-5' DNA helicase activity"/>
    <property type="evidence" value="ECO:0007669"/>
    <property type="project" value="TreeGrafter"/>
</dbReference>
<evidence type="ECO:0000256" key="1">
    <source>
        <dbReference type="SAM" id="MobiDB-lite"/>
    </source>
</evidence>
<dbReference type="PANTHER" id="PTHR47957:SF3">
    <property type="entry name" value="ATP-DEPENDENT HELICASE HRQ1"/>
    <property type="match status" value="1"/>
</dbReference>
<comment type="caution">
    <text evidence="2">The sequence shown here is derived from an EMBL/GenBank/DDBJ whole genome shotgun (WGS) entry which is preliminary data.</text>
</comment>
<dbReference type="AlphaFoldDB" id="A0A9D6L7P5"/>
<dbReference type="InterPro" id="IPR027417">
    <property type="entry name" value="P-loop_NTPase"/>
</dbReference>
<reference evidence="2" key="1">
    <citation type="submission" date="2020-07" db="EMBL/GenBank/DDBJ databases">
        <title>Huge and variable diversity of episymbiotic CPR bacteria and DPANN archaea in groundwater ecosystems.</title>
        <authorList>
            <person name="He C.Y."/>
            <person name="Keren R."/>
            <person name="Whittaker M."/>
            <person name="Farag I.F."/>
            <person name="Doudna J."/>
            <person name="Cate J.H.D."/>
            <person name="Banfield J.F."/>
        </authorList>
    </citation>
    <scope>NUCLEOTIDE SEQUENCE</scope>
    <source>
        <strain evidence="2">NC_groundwater_928_Pr1_S-0.2um_72_17</strain>
    </source>
</reference>
<dbReference type="GO" id="GO:0006289">
    <property type="term" value="P:nucleotide-excision repair"/>
    <property type="evidence" value="ECO:0007669"/>
    <property type="project" value="TreeGrafter"/>
</dbReference>
<proteinExistence type="predicted"/>
<dbReference type="Gene3D" id="3.40.50.300">
    <property type="entry name" value="P-loop containing nucleotide triphosphate hydrolases"/>
    <property type="match status" value="1"/>
</dbReference>
<feature type="compositionally biased region" description="Basic and acidic residues" evidence="1">
    <location>
        <begin position="13"/>
        <end position="25"/>
    </location>
</feature>
<evidence type="ECO:0000313" key="3">
    <source>
        <dbReference type="Proteomes" id="UP000807850"/>
    </source>
</evidence>
<organism evidence="2 3">
    <name type="scientific">Eiseniibacteriota bacterium</name>
    <dbReference type="NCBI Taxonomy" id="2212470"/>
    <lineage>
        <taxon>Bacteria</taxon>
        <taxon>Candidatus Eiseniibacteriota</taxon>
    </lineage>
</organism>
<dbReference type="Proteomes" id="UP000807850">
    <property type="component" value="Unassembled WGS sequence"/>
</dbReference>
<dbReference type="SUPFAM" id="SSF52540">
    <property type="entry name" value="P-loop containing nucleoside triphosphate hydrolases"/>
    <property type="match status" value="1"/>
</dbReference>
<gene>
    <name evidence="2" type="ORF">HY076_09270</name>
</gene>